<proteinExistence type="predicted"/>
<dbReference type="EMBL" id="CP109019">
    <property type="protein sequence ID" value="WUT86697.1"/>
    <property type="molecule type" value="Genomic_DNA"/>
</dbReference>
<sequence>MPPVPGALGAVGEFGGALRALKAVEGLSLRESQRRTGLPRTTIAHALDDKRPSLPPWDRARALLQAFGVRGDAPARWKDAWTRIRLDSAKSAGGSGEPEPGAAERPSAGGRRPARGRGRGRAGRLGGWFAGSGRFRGGRDLPARHRVADDADARRGGFAPFPAARAPRYV</sequence>
<feature type="compositionally biased region" description="Low complexity" evidence="1">
    <location>
        <begin position="97"/>
        <end position="111"/>
    </location>
</feature>
<feature type="compositionally biased region" description="Basic and acidic residues" evidence="1">
    <location>
        <begin position="137"/>
        <end position="155"/>
    </location>
</feature>
<reference evidence="2" key="1">
    <citation type="submission" date="2022-10" db="EMBL/GenBank/DDBJ databases">
        <title>The complete genomes of actinobacterial strains from the NBC collection.</title>
        <authorList>
            <person name="Joergensen T.S."/>
            <person name="Alvarez Arevalo M."/>
            <person name="Sterndorff E.B."/>
            <person name="Faurdal D."/>
            <person name="Vuksanovic O."/>
            <person name="Mourched A.-S."/>
            <person name="Charusanti P."/>
            <person name="Shaw S."/>
            <person name="Blin K."/>
            <person name="Weber T."/>
        </authorList>
    </citation>
    <scope>NUCLEOTIDE SEQUENCE</scope>
    <source>
        <strain evidence="2">NBC_00668</strain>
    </source>
</reference>
<gene>
    <name evidence="2" type="ORF">OG515_33105</name>
</gene>
<feature type="compositionally biased region" description="Low complexity" evidence="1">
    <location>
        <begin position="156"/>
        <end position="170"/>
    </location>
</feature>
<protein>
    <submittedName>
        <fullName evidence="2">Helix-turn-helix domain-containing protein</fullName>
    </submittedName>
</protein>
<dbReference type="Proteomes" id="UP001432060">
    <property type="component" value="Chromosome"/>
</dbReference>
<evidence type="ECO:0000313" key="2">
    <source>
        <dbReference type="EMBL" id="WUT86697.1"/>
    </source>
</evidence>
<dbReference type="RefSeq" id="WP_329403266.1">
    <property type="nucleotide sequence ID" value="NZ_CP109019.1"/>
</dbReference>
<dbReference type="Pfam" id="PF13560">
    <property type="entry name" value="HTH_31"/>
    <property type="match status" value="1"/>
</dbReference>
<name>A0ABZ1XUZ3_9ACTN</name>
<evidence type="ECO:0000313" key="3">
    <source>
        <dbReference type="Proteomes" id="UP001432060"/>
    </source>
</evidence>
<dbReference type="InterPro" id="IPR001387">
    <property type="entry name" value="Cro/C1-type_HTH"/>
</dbReference>
<dbReference type="CDD" id="cd00093">
    <property type="entry name" value="HTH_XRE"/>
    <property type="match status" value="1"/>
</dbReference>
<evidence type="ECO:0000256" key="1">
    <source>
        <dbReference type="SAM" id="MobiDB-lite"/>
    </source>
</evidence>
<feature type="compositionally biased region" description="Basic residues" evidence="1">
    <location>
        <begin position="112"/>
        <end position="122"/>
    </location>
</feature>
<feature type="region of interest" description="Disordered" evidence="1">
    <location>
        <begin position="88"/>
        <end position="170"/>
    </location>
</feature>
<accession>A0ABZ1XUZ3</accession>
<keyword evidence="3" id="KW-1185">Reference proteome</keyword>
<organism evidence="2 3">
    <name type="scientific">Streptomyces melanogenes</name>
    <dbReference type="NCBI Taxonomy" id="67326"/>
    <lineage>
        <taxon>Bacteria</taxon>
        <taxon>Bacillati</taxon>
        <taxon>Actinomycetota</taxon>
        <taxon>Actinomycetes</taxon>
        <taxon>Kitasatosporales</taxon>
        <taxon>Streptomycetaceae</taxon>
        <taxon>Streptomyces</taxon>
    </lineage>
</organism>